<sequence length="242" mass="26638">MLNPQCLGAKRSMESISFAMVRQWGASGGNRYPKSISQMCPFCGDLVTYTTATSHHDSATGSIGLRASCPSCSEFVSFWAVRSSASEINDGNPAEVFMYPRSRPSLLVTDFPESVPVAIRKSFESTSTSFMTKNYPATAVMARRTLEGIFKYLLPEENRKGTLAALIKQAMEQHNLAAPLATLAHAIRDGGNLGAHFDEENEPTELMAQQMVELLKYLISYLYVLPSQIKELEDSLAKEPPN</sequence>
<organism evidence="2 3">
    <name type="scientific">Pseudomonas putida</name>
    <name type="common">Arthrobacter siderocapsulatus</name>
    <dbReference type="NCBI Taxonomy" id="303"/>
    <lineage>
        <taxon>Bacteria</taxon>
        <taxon>Pseudomonadati</taxon>
        <taxon>Pseudomonadota</taxon>
        <taxon>Gammaproteobacteria</taxon>
        <taxon>Pseudomonadales</taxon>
        <taxon>Pseudomonadaceae</taxon>
        <taxon>Pseudomonas</taxon>
    </lineage>
</organism>
<evidence type="ECO:0000259" key="1">
    <source>
        <dbReference type="Pfam" id="PF13643"/>
    </source>
</evidence>
<dbReference type="InterPro" id="IPR025285">
    <property type="entry name" value="DUF4145"/>
</dbReference>
<dbReference type="EMBL" id="PDKZ01000002">
    <property type="protein sequence ID" value="PHH38732.1"/>
    <property type="molecule type" value="Genomic_DNA"/>
</dbReference>
<evidence type="ECO:0000313" key="3">
    <source>
        <dbReference type="Proteomes" id="UP000222460"/>
    </source>
</evidence>
<gene>
    <name evidence="2" type="ORF">CRX57_00595</name>
</gene>
<reference evidence="3" key="1">
    <citation type="submission" date="2017-10" db="EMBL/GenBank/DDBJ databases">
        <title>FDA dAtabase for Regulatory Grade micrObial Sequences (FDA-ARGOS): Supporting development and validation of Infectious Disease Dx tests.</title>
        <authorList>
            <person name="Goldberg B."/>
            <person name="Campos J."/>
            <person name="Tallon L."/>
            <person name="Sadzewicz L."/>
            <person name="Ott S."/>
            <person name="Zhao X."/>
            <person name="Nagaraj S."/>
            <person name="Vavikolanu K."/>
            <person name="Aluvathingal J."/>
            <person name="Nadendla S."/>
            <person name="Geyer C."/>
            <person name="Sichtig H."/>
        </authorList>
    </citation>
    <scope>NUCLEOTIDE SEQUENCE [LARGE SCALE GENOMIC DNA]</scope>
    <source>
        <strain evidence="3">FDAARGOS_376</strain>
    </source>
</reference>
<dbReference type="Pfam" id="PF13643">
    <property type="entry name" value="DUF4145"/>
    <property type="match status" value="1"/>
</dbReference>
<protein>
    <recommendedName>
        <fullName evidence="1">DUF4145 domain-containing protein</fullName>
    </recommendedName>
</protein>
<proteinExistence type="predicted"/>
<name>A0A2C5W3I8_PSEPU</name>
<dbReference type="AlphaFoldDB" id="A0A2C5W3I8"/>
<feature type="domain" description="DUF4145" evidence="1">
    <location>
        <begin position="129"/>
        <end position="215"/>
    </location>
</feature>
<evidence type="ECO:0000313" key="2">
    <source>
        <dbReference type="EMBL" id="PHH38732.1"/>
    </source>
</evidence>
<dbReference type="Proteomes" id="UP000222460">
    <property type="component" value="Unassembled WGS sequence"/>
</dbReference>
<accession>A0A2C5W3I8</accession>
<comment type="caution">
    <text evidence="2">The sequence shown here is derived from an EMBL/GenBank/DDBJ whole genome shotgun (WGS) entry which is preliminary data.</text>
</comment>